<feature type="region of interest" description="Disordered" evidence="6">
    <location>
        <begin position="402"/>
        <end position="440"/>
    </location>
</feature>
<dbReference type="EMBL" id="PKSM01000397">
    <property type="protein sequence ID" value="POV95830.1"/>
    <property type="molecule type" value="Genomic_DNA"/>
</dbReference>
<keyword evidence="2" id="KW-0805">Transcription regulation</keyword>
<keyword evidence="5" id="KW-0539">Nucleus</keyword>
<protein>
    <recommendedName>
        <fullName evidence="9">Transcription factor domain-containing protein</fullName>
    </recommendedName>
</protein>
<proteinExistence type="predicted"/>
<name>A0A2S4UEZ2_9BASI</name>
<evidence type="ECO:0000256" key="5">
    <source>
        <dbReference type="ARBA" id="ARBA00023242"/>
    </source>
</evidence>
<reference evidence="7 8" key="1">
    <citation type="submission" date="2017-12" db="EMBL/GenBank/DDBJ databases">
        <title>Gene loss provides genomic basis for host adaptation in cereal stripe rust fungi.</title>
        <authorList>
            <person name="Xia C."/>
        </authorList>
    </citation>
    <scope>NUCLEOTIDE SEQUENCE [LARGE SCALE GENOMIC DNA]</scope>
    <source>
        <strain evidence="7 8">93TX-2</strain>
    </source>
</reference>
<evidence type="ECO:0000313" key="8">
    <source>
        <dbReference type="Proteomes" id="UP000238274"/>
    </source>
</evidence>
<keyword evidence="8" id="KW-1185">Reference proteome</keyword>
<organism evidence="7 8">
    <name type="scientific">Puccinia striiformis</name>
    <dbReference type="NCBI Taxonomy" id="27350"/>
    <lineage>
        <taxon>Eukaryota</taxon>
        <taxon>Fungi</taxon>
        <taxon>Dikarya</taxon>
        <taxon>Basidiomycota</taxon>
        <taxon>Pucciniomycotina</taxon>
        <taxon>Pucciniomycetes</taxon>
        <taxon>Pucciniales</taxon>
        <taxon>Pucciniaceae</taxon>
        <taxon>Puccinia</taxon>
    </lineage>
</organism>
<dbReference type="PANTHER" id="PTHR31845">
    <property type="entry name" value="FINGER DOMAIN PROTEIN, PUTATIVE-RELATED"/>
    <property type="match status" value="1"/>
</dbReference>
<dbReference type="GO" id="GO:0005634">
    <property type="term" value="C:nucleus"/>
    <property type="evidence" value="ECO:0007669"/>
    <property type="project" value="UniProtKB-SubCell"/>
</dbReference>
<keyword evidence="4" id="KW-0804">Transcription</keyword>
<reference evidence="8" key="3">
    <citation type="journal article" date="2018" name="Mol. Plant Microbe Interact.">
        <title>Genome sequence resources for the wheat stripe rust pathogen (Puccinia striiformis f. sp. tritici) and the barley stripe rust pathogen (Puccinia striiformis f. sp. hordei).</title>
        <authorList>
            <person name="Xia C."/>
            <person name="Wang M."/>
            <person name="Yin C."/>
            <person name="Cornejo O.E."/>
            <person name="Hulbert S.H."/>
            <person name="Chen X."/>
        </authorList>
    </citation>
    <scope>NUCLEOTIDE SEQUENCE [LARGE SCALE GENOMIC DNA]</scope>
    <source>
        <strain evidence="8">93TX-2</strain>
    </source>
</reference>
<dbReference type="PANTHER" id="PTHR31845:SF19">
    <property type="entry name" value="TRANSCRIPTION FACTOR DOMAIN-CONTAINING PROTEIN"/>
    <property type="match status" value="1"/>
</dbReference>
<gene>
    <name evidence="7" type="ORF">PSHT_15473</name>
</gene>
<evidence type="ECO:0000256" key="2">
    <source>
        <dbReference type="ARBA" id="ARBA00023015"/>
    </source>
</evidence>
<keyword evidence="3" id="KW-0238">DNA-binding</keyword>
<feature type="compositionally biased region" description="Basic and acidic residues" evidence="6">
    <location>
        <begin position="112"/>
        <end position="124"/>
    </location>
</feature>
<comment type="subcellular location">
    <subcellularLocation>
        <location evidence="1">Nucleus</location>
    </subcellularLocation>
</comment>
<evidence type="ECO:0000256" key="6">
    <source>
        <dbReference type="SAM" id="MobiDB-lite"/>
    </source>
</evidence>
<dbReference type="VEuPathDB" id="FungiDB:PSTT_16155"/>
<dbReference type="VEuPathDB" id="FungiDB:PSHT_15473"/>
<dbReference type="OrthoDB" id="2496004at2759"/>
<dbReference type="InterPro" id="IPR051089">
    <property type="entry name" value="prtT"/>
</dbReference>
<evidence type="ECO:0000256" key="1">
    <source>
        <dbReference type="ARBA" id="ARBA00004123"/>
    </source>
</evidence>
<dbReference type="AlphaFoldDB" id="A0A2S4UEZ2"/>
<reference evidence="8" key="2">
    <citation type="journal article" date="2018" name="BMC Genomics">
        <title>Genomic insights into host adaptation between the wheat stripe rust pathogen (Puccinia striiformis f. sp. tritici) and the barley stripe rust pathogen (Puccinia striiformis f. sp. hordei).</title>
        <authorList>
            <person name="Xia C."/>
            <person name="Wang M."/>
            <person name="Yin C."/>
            <person name="Cornejo O.E."/>
            <person name="Hulbert S.H."/>
            <person name="Chen X."/>
        </authorList>
    </citation>
    <scope>NUCLEOTIDE SEQUENCE [LARGE SCALE GENOMIC DNA]</scope>
    <source>
        <strain evidence="8">93TX-2</strain>
    </source>
</reference>
<feature type="compositionally biased region" description="Polar residues" evidence="6">
    <location>
        <begin position="125"/>
        <end position="134"/>
    </location>
</feature>
<accession>A0A2S4UEZ2</accession>
<evidence type="ECO:0000256" key="3">
    <source>
        <dbReference type="ARBA" id="ARBA00023125"/>
    </source>
</evidence>
<dbReference type="GO" id="GO:0000976">
    <property type="term" value="F:transcription cis-regulatory region binding"/>
    <property type="evidence" value="ECO:0007669"/>
    <property type="project" value="TreeGrafter"/>
</dbReference>
<sequence length="939" mass="106052">QARKVNQLGTQGTPVYINVLQAHLSLPVVSYYHLSQPESLATSTISSTQISSRPASKTMEDIASEAFPSRLPHLIQRTTPPLRCTKLTSVQHMEPSARTTPLLESPPEEDLDHLSDDAGCRESYHASSPSTSKSPLMPSAMKMMQQDAVPSESRKSQYFKHACTVEPFLFTLVNVAEPSQHPALRNPFLTASKVMSIEKWRHQVQFQDTCFRQTPSNWMFKLADFDAPASPDTQSPFDLEPHHFELSPLHVGGMQHARPNPVANLDELDIRGERLIERVNYSHSQAQDIEKSLDCLDSRLQILQQASSFTDNYQRDPMVPQSNKRICCEVPPITPKTRPKLPDVAITGYPLREPSPDQDPTVPKAVAPVGLTPTTAQIIDWPRRGDAAHSLSFILNPVVNPAKETKRDLEPPSTGSADSQDADHLGSENPTRQPMVFSGSLSTVSIPGSGAAALVRVSGVDTDDLEPTLVKEHCNTFFKRYSNRLTWCPEERSNKETLTRKSKLLLCAIISASDPKPTKSEMVSSCYHNALNMSRSAVFPERDYNIHDLKGIMVLTIYHGLHCVCPHFVSLCLTLRLHKVFVKLTDPTLRGRAKEAELVEMGRTWLLVVIYSHFRKLYLIGSPPASICKHAETLESSEHAQPCDRLINAHVNLMMVLAHAQNKLDSRNHPGLLSERKEKFVLPEVYNVIIVLDRWAKEWKDLCPQLFTTKTEGPRRFLQNAQQYVKLYIMHAAVWPCQDGRTIITNTRRHQWALEGCQHAEDILRAVLDLKDELDFHEKNNLEPDLDDLPLNIEYHKATLGLATGYLLWVSMIIPGYVKLDCYLSLFTRLHGIEFKFSCEYIEIIEKCIHSIHEMLTFQKERLKSDYSSNDGIGISEQVHKIGTNLEARGCQLGPNELRDGCVGQYRYEDGTFVMGEDMAKDLDKLMTDTQFWFQLELE</sequence>
<dbReference type="GO" id="GO:0000981">
    <property type="term" value="F:DNA-binding transcription factor activity, RNA polymerase II-specific"/>
    <property type="evidence" value="ECO:0007669"/>
    <property type="project" value="TreeGrafter"/>
</dbReference>
<comment type="caution">
    <text evidence="7">The sequence shown here is derived from an EMBL/GenBank/DDBJ whole genome shotgun (WGS) entry which is preliminary data.</text>
</comment>
<feature type="region of interest" description="Disordered" evidence="6">
    <location>
        <begin position="90"/>
        <end position="144"/>
    </location>
</feature>
<feature type="non-terminal residue" evidence="7">
    <location>
        <position position="1"/>
    </location>
</feature>
<evidence type="ECO:0008006" key="9">
    <source>
        <dbReference type="Google" id="ProtNLM"/>
    </source>
</evidence>
<evidence type="ECO:0000313" key="7">
    <source>
        <dbReference type="EMBL" id="POV95830.1"/>
    </source>
</evidence>
<feature type="non-terminal residue" evidence="7">
    <location>
        <position position="939"/>
    </location>
</feature>
<evidence type="ECO:0000256" key="4">
    <source>
        <dbReference type="ARBA" id="ARBA00023163"/>
    </source>
</evidence>
<dbReference type="Proteomes" id="UP000238274">
    <property type="component" value="Unassembled WGS sequence"/>
</dbReference>